<sequence>MTDCLAQPLAGRHRRQPMQEGTAAHRGVTVIEYTCD</sequence>
<dbReference type="STRING" id="29435.SAMN05216588_13611"/>
<dbReference type="AlphaFoldDB" id="A0A1G8QIL3"/>
<protein>
    <submittedName>
        <fullName evidence="2">Uncharacterized protein</fullName>
    </submittedName>
</protein>
<name>A0A1G8QIL3_9GAMM</name>
<reference evidence="2 3" key="1">
    <citation type="submission" date="2016-10" db="EMBL/GenBank/DDBJ databases">
        <authorList>
            <person name="de Groot N.N."/>
        </authorList>
    </citation>
    <scope>NUCLEOTIDE SEQUENCE [LARGE SCALE GENOMIC DNA]</scope>
    <source>
        <strain evidence="2 3">LMG 18387</strain>
    </source>
</reference>
<evidence type="ECO:0000313" key="2">
    <source>
        <dbReference type="EMBL" id="SDJ04557.1"/>
    </source>
</evidence>
<organism evidence="2 3">
    <name type="scientific">Phytopseudomonas flavescens</name>
    <dbReference type="NCBI Taxonomy" id="29435"/>
    <lineage>
        <taxon>Bacteria</taxon>
        <taxon>Pseudomonadati</taxon>
        <taxon>Pseudomonadota</taxon>
        <taxon>Gammaproteobacteria</taxon>
        <taxon>Pseudomonadales</taxon>
        <taxon>Pseudomonadaceae</taxon>
        <taxon>Phytopseudomonas</taxon>
    </lineage>
</organism>
<accession>A0A1G8QIL3</accession>
<feature type="region of interest" description="Disordered" evidence="1">
    <location>
        <begin position="1"/>
        <end position="25"/>
    </location>
</feature>
<evidence type="ECO:0000256" key="1">
    <source>
        <dbReference type="SAM" id="MobiDB-lite"/>
    </source>
</evidence>
<gene>
    <name evidence="2" type="ORF">SAMN05216588_13611</name>
</gene>
<dbReference type="EMBL" id="FNDG01000036">
    <property type="protein sequence ID" value="SDJ04557.1"/>
    <property type="molecule type" value="Genomic_DNA"/>
</dbReference>
<dbReference type="Proteomes" id="UP000198606">
    <property type="component" value="Unassembled WGS sequence"/>
</dbReference>
<evidence type="ECO:0000313" key="3">
    <source>
        <dbReference type="Proteomes" id="UP000198606"/>
    </source>
</evidence>
<proteinExistence type="predicted"/>